<dbReference type="Gene3D" id="3.60.110.10">
    <property type="entry name" value="Carbon-nitrogen hydrolase"/>
    <property type="match status" value="1"/>
</dbReference>
<dbReference type="InterPro" id="IPR014729">
    <property type="entry name" value="Rossmann-like_a/b/a_fold"/>
</dbReference>
<dbReference type="AlphaFoldDB" id="U2P5C0"/>
<dbReference type="Gene3D" id="1.10.10.1140">
    <property type="entry name" value="Glutamine-dependent NAD+ synthetase, C-terminal domain"/>
    <property type="match status" value="1"/>
</dbReference>
<dbReference type="Pfam" id="PF00795">
    <property type="entry name" value="CN_hydrolase"/>
    <property type="match status" value="1"/>
</dbReference>
<proteinExistence type="inferred from homology"/>
<dbReference type="UniPathway" id="UPA00253">
    <property type="reaction ID" value="UER00334"/>
</dbReference>
<protein>
    <recommendedName>
        <fullName evidence="7 8">Glutamine-dependent NAD(+) synthetase</fullName>
        <ecNumber evidence="7 8">6.3.5.1</ecNumber>
    </recommendedName>
    <alternativeName>
        <fullName evidence="7 8">NAD(+) synthase [glutamine-hydrolyzing]</fullName>
    </alternativeName>
</protein>
<dbReference type="SUPFAM" id="SSF56317">
    <property type="entry name" value="Carbon-nitrogen hydrolase"/>
    <property type="match status" value="1"/>
</dbReference>
<evidence type="ECO:0000259" key="10">
    <source>
        <dbReference type="PROSITE" id="PS50263"/>
    </source>
</evidence>
<dbReference type="Proteomes" id="UP000016658">
    <property type="component" value="Unassembled WGS sequence"/>
</dbReference>
<dbReference type="CDD" id="cd00553">
    <property type="entry name" value="NAD_synthase"/>
    <property type="match status" value="1"/>
</dbReference>
<evidence type="ECO:0000256" key="3">
    <source>
        <dbReference type="ARBA" id="ARBA00022598"/>
    </source>
</evidence>
<dbReference type="Gene3D" id="3.40.50.620">
    <property type="entry name" value="HUPs"/>
    <property type="match status" value="1"/>
</dbReference>
<feature type="active site" description="Nucleophile; for glutaminase activity" evidence="7">
    <location>
        <position position="215"/>
    </location>
</feature>
<feature type="binding site" evidence="7">
    <location>
        <begin position="516"/>
        <end position="519"/>
    </location>
    <ligand>
        <name>deamido-NAD(+)</name>
        <dbReference type="ChEBI" id="CHEBI:58437"/>
        <note>ligand shared between two neighboring subunits</note>
    </ligand>
</feature>
<dbReference type="InterPro" id="IPR022310">
    <property type="entry name" value="NAD/GMP_synthase"/>
</dbReference>
<evidence type="ECO:0000256" key="9">
    <source>
        <dbReference type="RuleBase" id="RU003811"/>
    </source>
</evidence>
<evidence type="ECO:0000256" key="6">
    <source>
        <dbReference type="ARBA" id="ARBA00023027"/>
    </source>
</evidence>
<dbReference type="InterPro" id="IPR003694">
    <property type="entry name" value="NAD_synthase"/>
</dbReference>
<accession>U2P5C0</accession>
<feature type="binding site" evidence="7">
    <location>
        <position position="511"/>
    </location>
    <ligand>
        <name>deamido-NAD(+)</name>
        <dbReference type="ChEBI" id="CHEBI:58437"/>
        <note>ligand shared between two neighboring subunits</note>
    </ligand>
</feature>
<dbReference type="NCBIfam" id="TIGR00552">
    <property type="entry name" value="nadE"/>
    <property type="match status" value="1"/>
</dbReference>
<dbReference type="InterPro" id="IPR041856">
    <property type="entry name" value="NAD+_synth_C"/>
</dbReference>
<evidence type="ECO:0000256" key="2">
    <source>
        <dbReference type="ARBA" id="ARBA00007145"/>
    </source>
</evidence>
<keyword evidence="5 7" id="KW-0067">ATP-binding</keyword>
<dbReference type="PANTHER" id="PTHR23090">
    <property type="entry name" value="NH 3 /GLUTAMINE-DEPENDENT NAD + SYNTHETASE"/>
    <property type="match status" value="1"/>
</dbReference>
<dbReference type="GO" id="GO:0005524">
    <property type="term" value="F:ATP binding"/>
    <property type="evidence" value="ECO:0007669"/>
    <property type="project" value="UniProtKB-UniRule"/>
</dbReference>
<name>U2P5C0_9FIRM</name>
<feature type="binding site" evidence="7">
    <location>
        <position position="646"/>
    </location>
    <ligand>
        <name>deamido-NAD(+)</name>
        <dbReference type="ChEBI" id="CHEBI:58437"/>
        <note>ligand shared between two neighboring subunits</note>
    </ligand>
</feature>
<dbReference type="PATRIC" id="fig|649755.3.peg.741"/>
<feature type="active site" description="For glutaminase activity" evidence="7">
    <location>
        <position position="159"/>
    </location>
</feature>
<dbReference type="GO" id="GO:0008795">
    <property type="term" value="F:NAD+ synthase activity"/>
    <property type="evidence" value="ECO:0007669"/>
    <property type="project" value="UniProtKB-UniRule"/>
</dbReference>
<reference evidence="11 12" key="1">
    <citation type="submission" date="2013-06" db="EMBL/GenBank/DDBJ databases">
        <authorList>
            <person name="Weinstock G."/>
            <person name="Sodergren E."/>
            <person name="Lobos E.A."/>
            <person name="Fulton L."/>
            <person name="Fulton R."/>
            <person name="Courtney L."/>
            <person name="Fronick C."/>
            <person name="O'Laughlin M."/>
            <person name="Godfrey J."/>
            <person name="Wilson R.M."/>
            <person name="Miner T."/>
            <person name="Farmer C."/>
            <person name="Delehaunty K."/>
            <person name="Cordes M."/>
            <person name="Minx P."/>
            <person name="Tomlinson C."/>
            <person name="Chen J."/>
            <person name="Wollam A."/>
            <person name="Pepin K.H."/>
            <person name="Bhonagiri V."/>
            <person name="Zhang X."/>
            <person name="Warren W."/>
            <person name="Mitreva M."/>
            <person name="Mardis E.R."/>
            <person name="Wilson R.K."/>
        </authorList>
    </citation>
    <scope>NUCLEOTIDE SEQUENCE [LARGE SCALE GENOMIC DNA]</scope>
    <source>
        <strain evidence="11 12">ATCC 27803</strain>
    </source>
</reference>
<dbReference type="EC" id="6.3.5.1" evidence="7 8"/>
<organism evidence="11 12">
    <name type="scientific">Faecalitalea cylindroides ATCC 27803</name>
    <dbReference type="NCBI Taxonomy" id="649755"/>
    <lineage>
        <taxon>Bacteria</taxon>
        <taxon>Bacillati</taxon>
        <taxon>Bacillota</taxon>
        <taxon>Erysipelotrichia</taxon>
        <taxon>Erysipelotrichales</taxon>
        <taxon>Erysipelotrichaceae</taxon>
        <taxon>Faecalitalea</taxon>
    </lineage>
</organism>
<comment type="catalytic activity">
    <reaction evidence="7 8">
        <text>deamido-NAD(+) + L-glutamine + ATP + H2O = L-glutamate + AMP + diphosphate + NAD(+) + H(+)</text>
        <dbReference type="Rhea" id="RHEA:24384"/>
        <dbReference type="ChEBI" id="CHEBI:15377"/>
        <dbReference type="ChEBI" id="CHEBI:15378"/>
        <dbReference type="ChEBI" id="CHEBI:29985"/>
        <dbReference type="ChEBI" id="CHEBI:30616"/>
        <dbReference type="ChEBI" id="CHEBI:33019"/>
        <dbReference type="ChEBI" id="CHEBI:57540"/>
        <dbReference type="ChEBI" id="CHEBI:58359"/>
        <dbReference type="ChEBI" id="CHEBI:58437"/>
        <dbReference type="ChEBI" id="CHEBI:456215"/>
        <dbReference type="EC" id="6.3.5.1"/>
    </reaction>
</comment>
<dbReference type="GO" id="GO:0004359">
    <property type="term" value="F:glutaminase activity"/>
    <property type="evidence" value="ECO:0007669"/>
    <property type="project" value="InterPro"/>
</dbReference>
<evidence type="ECO:0000256" key="1">
    <source>
        <dbReference type="ARBA" id="ARBA00005188"/>
    </source>
</evidence>
<dbReference type="InterPro" id="IPR003010">
    <property type="entry name" value="C-N_Hydrolase"/>
</dbReference>
<dbReference type="PANTHER" id="PTHR23090:SF9">
    <property type="entry name" value="GLUTAMINE-DEPENDENT NAD(+) SYNTHETASE"/>
    <property type="match status" value="1"/>
</dbReference>
<dbReference type="PROSITE" id="PS50263">
    <property type="entry name" value="CN_HYDROLASE"/>
    <property type="match status" value="1"/>
</dbReference>
<dbReference type="EMBL" id="AWVI01000039">
    <property type="protein sequence ID" value="ERK45705.1"/>
    <property type="molecule type" value="Genomic_DNA"/>
</dbReference>
<dbReference type="SUPFAM" id="SSF52402">
    <property type="entry name" value="Adenine nucleotide alpha hydrolases-like"/>
    <property type="match status" value="1"/>
</dbReference>
<dbReference type="GO" id="GO:0005737">
    <property type="term" value="C:cytoplasm"/>
    <property type="evidence" value="ECO:0007669"/>
    <property type="project" value="InterPro"/>
</dbReference>
<feature type="active site" description="Proton acceptor; for glutaminase activity" evidence="7">
    <location>
        <position position="91"/>
    </location>
</feature>
<dbReference type="GO" id="GO:0009435">
    <property type="term" value="P:NAD+ biosynthetic process"/>
    <property type="evidence" value="ECO:0007669"/>
    <property type="project" value="UniProtKB-UniRule"/>
</dbReference>
<dbReference type="HAMAP" id="MF_02090">
    <property type="entry name" value="NadE_glutamine_dep"/>
    <property type="match status" value="1"/>
</dbReference>
<gene>
    <name evidence="7" type="primary">nadE</name>
    <name evidence="11" type="ORF">HMPREF0367_00805</name>
</gene>
<evidence type="ECO:0000256" key="8">
    <source>
        <dbReference type="PIRNR" id="PIRNR006630"/>
    </source>
</evidence>
<feature type="binding site" evidence="7">
    <location>
        <position position="248"/>
    </location>
    <ligand>
        <name>L-glutamine</name>
        <dbReference type="ChEBI" id="CHEBI:58359"/>
    </ligand>
</feature>
<feature type="binding site" evidence="7">
    <location>
        <position position="165"/>
    </location>
    <ligand>
        <name>L-glutamine</name>
        <dbReference type="ChEBI" id="CHEBI:58359"/>
    </ligand>
</feature>
<evidence type="ECO:0000256" key="5">
    <source>
        <dbReference type="ARBA" id="ARBA00022840"/>
    </source>
</evidence>
<keyword evidence="3 7" id="KW-0436">Ligase</keyword>
<evidence type="ECO:0000313" key="11">
    <source>
        <dbReference type="EMBL" id="ERK45705.1"/>
    </source>
</evidence>
<evidence type="ECO:0000313" key="12">
    <source>
        <dbReference type="Proteomes" id="UP000016658"/>
    </source>
</evidence>
<feature type="domain" description="CN hydrolase" evidence="10">
    <location>
        <begin position="52"/>
        <end position="314"/>
    </location>
</feature>
<sequence length="689" mass="78115">MLTKTKNKLQMNQHILIVCTNYQIAKKEMDYSIFFFYTIKECEVIMKRYQFYKVASATPEVFIGDPAANKLEILKIMSELDPDTQLVVFPELALSGYTCQDLFLEDVLLRNVRIELEDLVSKMPQNLLAIVGLPLVIENRLYNCAAFIRKNEVLAIQAKTYIPSYNEFYETRWFSSGRELPKNATVTLLDKAVMVSNDILVEDLTTGAKIAVEICEDLWVPIPVSTKLALAGANILCNCSASNEIISKESYRRNLVIHQSASTYSAYIYSSAGTSESTSDLVFSNHNLIAENGYLLKETTIKDRKKFISSEIDLQHLISDRIHFKTSFEDSYSCTCIQIRSNPIDLIQLTRPVNAYPFVPQDKQKRIERCHEILNIQAHGLATRLKKIHCQDVVIGISGGLDSTLALLVCAKAFEINKFDTKGIHAITMPGFGTTHRTKNNAQILMDILQVDSKEISIVPSVNQHFIDISQDPNKHDITYENSQARERTQILMDLANKTNGLVVGTGDLSELALGWCTYNGDHMSMYAVNASVPKTLVRYICESVALDAKQSNNLKLYNVLMDICDTPVSPELLPPDSHGKIQQKTEEVLGSYDLHDFFLYHMLRHHEEPKKIFDLAKLAFQSVDSNVILKAIQTFYSRFFTQQFKRNCMPDGVKVGSICFSPRGDWRMPSDASRNLWLKQVNELNEQD</sequence>
<evidence type="ECO:0000256" key="4">
    <source>
        <dbReference type="ARBA" id="ARBA00022741"/>
    </source>
</evidence>
<keyword evidence="4 7" id="KW-0547">Nucleotide-binding</keyword>
<dbReference type="CDD" id="cd07570">
    <property type="entry name" value="GAT_Gln-NAD-synth"/>
    <property type="match status" value="1"/>
</dbReference>
<dbReference type="HOGENOM" id="CLU_025662_0_0_9"/>
<feature type="binding site" evidence="7">
    <location>
        <position position="482"/>
    </location>
    <ligand>
        <name>deamido-NAD(+)</name>
        <dbReference type="ChEBI" id="CHEBI:58437"/>
        <note>ligand shared between two neighboring subunits</note>
    </ligand>
</feature>
<feature type="binding site" evidence="7">
    <location>
        <position position="506"/>
    </location>
    <ligand>
        <name>ATP</name>
        <dbReference type="ChEBI" id="CHEBI:30616"/>
    </ligand>
</feature>
<feature type="binding site" evidence="7">
    <location>
        <position position="242"/>
    </location>
    <ligand>
        <name>L-glutamine</name>
        <dbReference type="ChEBI" id="CHEBI:58359"/>
    </ligand>
</feature>
<comment type="similarity">
    <text evidence="9">Belongs to the NAD synthetase family.</text>
</comment>
<dbReference type="GO" id="GO:0003952">
    <property type="term" value="F:NAD+ synthase (glutamine-hydrolyzing) activity"/>
    <property type="evidence" value="ECO:0007669"/>
    <property type="project" value="UniProtKB-UniRule"/>
</dbReference>
<feature type="binding site" evidence="7">
    <location>
        <begin position="396"/>
        <end position="403"/>
    </location>
    <ligand>
        <name>ATP</name>
        <dbReference type="ChEBI" id="CHEBI:30616"/>
    </ligand>
</feature>
<evidence type="ECO:0000256" key="7">
    <source>
        <dbReference type="HAMAP-Rule" id="MF_02090"/>
    </source>
</evidence>
<comment type="pathway">
    <text evidence="1 7 8">Cofactor biosynthesis; NAD(+) biosynthesis; NAD(+) from deamido-NAD(+) (L-Gln route): step 1/1.</text>
</comment>
<dbReference type="Pfam" id="PF02540">
    <property type="entry name" value="NAD_synthase"/>
    <property type="match status" value="1"/>
</dbReference>
<dbReference type="InterPro" id="IPR036526">
    <property type="entry name" value="C-N_Hydrolase_sf"/>
</dbReference>
<comment type="similarity">
    <text evidence="2 7 8">In the C-terminal section; belongs to the NAD synthetase family.</text>
</comment>
<dbReference type="InterPro" id="IPR014445">
    <property type="entry name" value="Gln-dep_NAD_synthase"/>
</dbReference>
<dbReference type="PIRSF" id="PIRSF006630">
    <property type="entry name" value="NADS_GAT"/>
    <property type="match status" value="1"/>
</dbReference>
<comment type="caution">
    <text evidence="11">The sequence shown here is derived from an EMBL/GenBank/DDBJ whole genome shotgun (WGS) entry which is preliminary data.</text>
</comment>
<keyword evidence="6 7" id="KW-0520">NAD</keyword>
<dbReference type="NCBIfam" id="NF002730">
    <property type="entry name" value="PRK02628.1"/>
    <property type="match status" value="1"/>
</dbReference>
<comment type="function">
    <text evidence="7">Catalyzes the ATP-dependent amidation of deamido-NAD to form NAD. Uses L-glutamine as a nitrogen source.</text>
</comment>